<dbReference type="Pfam" id="PF00211">
    <property type="entry name" value="Guanylate_cyc"/>
    <property type="match status" value="1"/>
</dbReference>
<evidence type="ECO:0000256" key="11">
    <source>
        <dbReference type="ARBA" id="ARBA00022998"/>
    </source>
</evidence>
<organism evidence="21 22">
    <name type="scientific">Zarconia navalis LEGE 11467</name>
    <dbReference type="NCBI Taxonomy" id="1828826"/>
    <lineage>
        <taxon>Bacteria</taxon>
        <taxon>Bacillati</taxon>
        <taxon>Cyanobacteriota</taxon>
        <taxon>Cyanophyceae</taxon>
        <taxon>Oscillatoriophycideae</taxon>
        <taxon>Oscillatoriales</taxon>
        <taxon>Oscillatoriales incertae sedis</taxon>
        <taxon>Zarconia</taxon>
        <taxon>Zarconia navalis</taxon>
    </lineage>
</organism>
<comment type="catalytic activity">
    <reaction evidence="1">
        <text>ATP = 3',5'-cyclic AMP + diphosphate</text>
        <dbReference type="Rhea" id="RHEA:15389"/>
        <dbReference type="ChEBI" id="CHEBI:30616"/>
        <dbReference type="ChEBI" id="CHEBI:33019"/>
        <dbReference type="ChEBI" id="CHEBI:58165"/>
        <dbReference type="EC" id="4.6.1.1"/>
    </reaction>
</comment>
<name>A0A928VZF8_9CYAN</name>
<evidence type="ECO:0000256" key="14">
    <source>
        <dbReference type="ARBA" id="ARBA00032597"/>
    </source>
</evidence>
<evidence type="ECO:0000256" key="4">
    <source>
        <dbReference type="ARBA" id="ARBA00021420"/>
    </source>
</evidence>
<reference evidence="21" key="1">
    <citation type="submission" date="2020-10" db="EMBL/GenBank/DDBJ databases">
        <authorList>
            <person name="Castelo-Branco R."/>
            <person name="Eusebio N."/>
            <person name="Adriana R."/>
            <person name="Vieira A."/>
            <person name="Brugerolle De Fraissinette N."/>
            <person name="Rezende De Castro R."/>
            <person name="Schneider M.P."/>
            <person name="Vasconcelos V."/>
            <person name="Leao P.N."/>
        </authorList>
    </citation>
    <scope>NUCLEOTIDE SEQUENCE</scope>
    <source>
        <strain evidence="21">LEGE 11467</strain>
    </source>
</reference>
<dbReference type="InterPro" id="IPR001054">
    <property type="entry name" value="A/G_cyclase"/>
</dbReference>
<dbReference type="GO" id="GO:0005886">
    <property type="term" value="C:plasma membrane"/>
    <property type="evidence" value="ECO:0007669"/>
    <property type="project" value="UniProtKB-ARBA"/>
</dbReference>
<evidence type="ECO:0000259" key="19">
    <source>
        <dbReference type="PROSITE" id="PS50110"/>
    </source>
</evidence>
<keyword evidence="22" id="KW-1185">Reference proteome</keyword>
<dbReference type="PROSITE" id="PS50125">
    <property type="entry name" value="GUANYLATE_CYCLASE_2"/>
    <property type="match status" value="1"/>
</dbReference>
<dbReference type="EMBL" id="JADEXN010000089">
    <property type="protein sequence ID" value="MBE9040485.1"/>
    <property type="molecule type" value="Genomic_DNA"/>
</dbReference>
<keyword evidence="8" id="KW-0067">ATP-binding</keyword>
<evidence type="ECO:0000256" key="1">
    <source>
        <dbReference type="ARBA" id="ARBA00001593"/>
    </source>
</evidence>
<evidence type="ECO:0000256" key="6">
    <source>
        <dbReference type="ARBA" id="ARBA00022723"/>
    </source>
</evidence>
<feature type="domain" description="Guanylate cyclase" evidence="20">
    <location>
        <begin position="175"/>
        <end position="303"/>
    </location>
</feature>
<evidence type="ECO:0000256" key="2">
    <source>
        <dbReference type="ARBA" id="ARBA00004370"/>
    </source>
</evidence>
<dbReference type="RefSeq" id="WP_264320731.1">
    <property type="nucleotide sequence ID" value="NZ_JADEXN010000089.1"/>
</dbReference>
<keyword evidence="7" id="KW-0547">Nucleotide-binding</keyword>
<keyword evidence="6" id="KW-0479">Metal-binding</keyword>
<dbReference type="InterPro" id="IPR001789">
    <property type="entry name" value="Sig_transdc_resp-reg_receiver"/>
</dbReference>
<dbReference type="SMART" id="SM00044">
    <property type="entry name" value="CYCc"/>
    <property type="match status" value="1"/>
</dbReference>
<feature type="domain" description="Response regulatory" evidence="19">
    <location>
        <begin position="12"/>
        <end position="128"/>
    </location>
</feature>
<dbReference type="Proteomes" id="UP000621799">
    <property type="component" value="Unassembled WGS sequence"/>
</dbReference>
<keyword evidence="17" id="KW-0597">Phosphoprotein</keyword>
<keyword evidence="13" id="KW-0456">Lyase</keyword>
<dbReference type="AlphaFoldDB" id="A0A928VZF8"/>
<dbReference type="GO" id="GO:0000160">
    <property type="term" value="P:phosphorelay signal transduction system"/>
    <property type="evidence" value="ECO:0007669"/>
    <property type="project" value="InterPro"/>
</dbReference>
<dbReference type="Gene3D" id="3.30.70.1230">
    <property type="entry name" value="Nucleotide cyclase"/>
    <property type="match status" value="1"/>
</dbReference>
<evidence type="ECO:0000256" key="9">
    <source>
        <dbReference type="ARBA" id="ARBA00022842"/>
    </source>
</evidence>
<keyword evidence="11" id="KW-0115">cAMP biosynthesis</keyword>
<gene>
    <name evidence="21" type="ORF">IQ235_06735</name>
</gene>
<dbReference type="CDD" id="cd19920">
    <property type="entry name" value="REC_PA4781-like"/>
    <property type="match status" value="1"/>
</dbReference>
<dbReference type="InterPro" id="IPR029787">
    <property type="entry name" value="Nucleotide_cyclase"/>
</dbReference>
<dbReference type="GO" id="GO:0046872">
    <property type="term" value="F:metal ion binding"/>
    <property type="evidence" value="ECO:0007669"/>
    <property type="project" value="UniProtKB-KW"/>
</dbReference>
<keyword evidence="18" id="KW-0175">Coiled coil</keyword>
<dbReference type="GO" id="GO:0006171">
    <property type="term" value="P:cAMP biosynthetic process"/>
    <property type="evidence" value="ECO:0007669"/>
    <property type="project" value="UniProtKB-KW"/>
</dbReference>
<keyword evidence="5" id="KW-0812">Transmembrane</keyword>
<evidence type="ECO:0000256" key="12">
    <source>
        <dbReference type="ARBA" id="ARBA00023136"/>
    </source>
</evidence>
<evidence type="ECO:0000313" key="22">
    <source>
        <dbReference type="Proteomes" id="UP000621799"/>
    </source>
</evidence>
<accession>A0A928VZF8</accession>
<sequence length="364" mass="40608">MQAIQAHTLSGNILIVDDIPDNLRLLSKILTDRGYEVGKARSGAMALNAVRAQIPDLILLDINMPGTDGYEVCQRLKSDTSTQDIPVIFISALDEVWDKVKAFNVGGVDYITKPFQGEEVLARVANQLQIRALQKALKNEQEKSENLLLNILPPAIVEELKQKQSATPIEFEEASFLFADIVGFTPFSSVMPPDRVVSLLNDVFSTFDRLTQQHGVEKIRTIGDAYFIASGVPIARRDHAEAIADMALDMQREIQRFSWSNGEPLQLRIGINTGGPVVGAVIGTQKFAYDVWGNDVNLASRMQSTGEPGRIQVSKATYHRLSKCYRLEKRGEIDIKGKGRMTTYWLLDDHLLRVTGKRELKIKN</sequence>
<dbReference type="PANTHER" id="PTHR11920:SF335">
    <property type="entry name" value="GUANYLATE CYCLASE"/>
    <property type="match status" value="1"/>
</dbReference>
<evidence type="ECO:0000313" key="21">
    <source>
        <dbReference type="EMBL" id="MBE9040485.1"/>
    </source>
</evidence>
<dbReference type="Pfam" id="PF00072">
    <property type="entry name" value="Response_reg"/>
    <property type="match status" value="1"/>
</dbReference>
<feature type="coiled-coil region" evidence="18">
    <location>
        <begin position="123"/>
        <end position="150"/>
    </location>
</feature>
<dbReference type="SMART" id="SM00448">
    <property type="entry name" value="REC"/>
    <property type="match status" value="1"/>
</dbReference>
<evidence type="ECO:0000256" key="10">
    <source>
        <dbReference type="ARBA" id="ARBA00022989"/>
    </source>
</evidence>
<evidence type="ECO:0000259" key="20">
    <source>
        <dbReference type="PROSITE" id="PS50125"/>
    </source>
</evidence>
<evidence type="ECO:0000256" key="3">
    <source>
        <dbReference type="ARBA" id="ARBA00012201"/>
    </source>
</evidence>
<keyword evidence="12" id="KW-0472">Membrane</keyword>
<comment type="subcellular location">
    <subcellularLocation>
        <location evidence="2">Membrane</location>
    </subcellularLocation>
</comment>
<dbReference type="FunFam" id="3.30.70.1230:FF:000033">
    <property type="entry name" value="Adenylate cyclase"/>
    <property type="match status" value="1"/>
</dbReference>
<feature type="modified residue" description="4-aspartylphosphate" evidence="17">
    <location>
        <position position="61"/>
    </location>
</feature>
<dbReference type="SUPFAM" id="SSF52172">
    <property type="entry name" value="CheY-like"/>
    <property type="match status" value="1"/>
</dbReference>
<evidence type="ECO:0000256" key="7">
    <source>
        <dbReference type="ARBA" id="ARBA00022741"/>
    </source>
</evidence>
<protein>
    <recommendedName>
        <fullName evidence="4">Adenylate cyclase</fullName>
        <ecNumber evidence="3">4.6.1.1</ecNumber>
    </recommendedName>
    <alternativeName>
        <fullName evidence="14">ATP pyrophosphate-lyase</fullName>
    </alternativeName>
    <alternativeName>
        <fullName evidence="15">Adenylyl cyclase</fullName>
    </alternativeName>
</protein>
<evidence type="ECO:0000256" key="15">
    <source>
        <dbReference type="ARBA" id="ARBA00032637"/>
    </source>
</evidence>
<evidence type="ECO:0000256" key="8">
    <source>
        <dbReference type="ARBA" id="ARBA00022840"/>
    </source>
</evidence>
<proteinExistence type="predicted"/>
<dbReference type="Gene3D" id="3.40.50.2300">
    <property type="match status" value="1"/>
</dbReference>
<keyword evidence="10" id="KW-1133">Transmembrane helix</keyword>
<comment type="caution">
    <text evidence="21">The sequence shown here is derived from an EMBL/GenBank/DDBJ whole genome shotgun (WGS) entry which is preliminary data.</text>
</comment>
<dbReference type="SUPFAM" id="SSF55073">
    <property type="entry name" value="Nucleotide cyclase"/>
    <property type="match status" value="1"/>
</dbReference>
<dbReference type="InterPro" id="IPR050401">
    <property type="entry name" value="Cyclic_nucleotide_synthase"/>
</dbReference>
<evidence type="ECO:0000256" key="5">
    <source>
        <dbReference type="ARBA" id="ARBA00022692"/>
    </source>
</evidence>
<evidence type="ECO:0000256" key="17">
    <source>
        <dbReference type="PROSITE-ProRule" id="PRU00169"/>
    </source>
</evidence>
<evidence type="ECO:0000256" key="16">
    <source>
        <dbReference type="ARBA" id="ARBA00064436"/>
    </source>
</evidence>
<comment type="subunit">
    <text evidence="16">Homodimer. Can also exist as monomer.</text>
</comment>
<dbReference type="PANTHER" id="PTHR11920">
    <property type="entry name" value="GUANYLYL CYCLASE"/>
    <property type="match status" value="1"/>
</dbReference>
<dbReference type="PROSITE" id="PS50110">
    <property type="entry name" value="RESPONSE_REGULATORY"/>
    <property type="match status" value="1"/>
</dbReference>
<keyword evidence="9" id="KW-0460">Magnesium</keyword>
<dbReference type="GO" id="GO:0004016">
    <property type="term" value="F:adenylate cyclase activity"/>
    <property type="evidence" value="ECO:0007669"/>
    <property type="project" value="UniProtKB-EC"/>
</dbReference>
<dbReference type="CDD" id="cd07302">
    <property type="entry name" value="CHD"/>
    <property type="match status" value="1"/>
</dbReference>
<dbReference type="EC" id="4.6.1.1" evidence="3"/>
<dbReference type="InterPro" id="IPR011006">
    <property type="entry name" value="CheY-like_superfamily"/>
</dbReference>
<evidence type="ECO:0000256" key="13">
    <source>
        <dbReference type="ARBA" id="ARBA00023239"/>
    </source>
</evidence>
<dbReference type="GO" id="GO:0005524">
    <property type="term" value="F:ATP binding"/>
    <property type="evidence" value="ECO:0007669"/>
    <property type="project" value="UniProtKB-KW"/>
</dbReference>
<evidence type="ECO:0000256" key="18">
    <source>
        <dbReference type="SAM" id="Coils"/>
    </source>
</evidence>